<dbReference type="AlphaFoldDB" id="A0A075B4K2"/>
<reference evidence="4 6" key="1">
    <citation type="journal article" date="2013" name="Curr. Biol.">
        <title>Shared signatures of parasitism and phylogenomics unite Cryptomycota and microsporidia.</title>
        <authorList>
            <person name="James T.Y."/>
            <person name="Pelin A."/>
            <person name="Bonen L."/>
            <person name="Ahrendt S."/>
            <person name="Sain D."/>
            <person name="Corradi N."/>
            <person name="Stajich J.E."/>
        </authorList>
    </citation>
    <scope>NUCLEOTIDE SEQUENCE [LARGE SCALE GENOMIC DNA]</scope>
    <source>
        <strain evidence="4 6">CSF55</strain>
        <strain evidence="4 6">CSF55</strain>
    </source>
</reference>
<reference evidence="7" key="2">
    <citation type="journal article" date="2018" name="Nat. Microbiol.">
        <title>Leveraging single-cell genomics to expand the fungal tree of life.</title>
        <authorList>
            <person name="Ahrendt S.R."/>
            <person name="Quandt C.A."/>
            <person name="Ciobanu D."/>
            <person name="Clum A."/>
            <person name="Salamov A."/>
            <person name="Andreopoulos B."/>
            <person name="Cheng J.F."/>
            <person name="Woyke T."/>
            <person name="Pelin A."/>
            <person name="Henrissat B."/>
            <person name="Reynolds N.K."/>
            <person name="Benny G.L."/>
            <person name="Smith M.E."/>
            <person name="James T.Y."/>
            <person name="Grigoriev I.V."/>
        </authorList>
    </citation>
    <scope>NUCLEOTIDE SEQUENCE [LARGE SCALE GENOMIC DNA]</scope>
    <source>
        <strain evidence="7">CSF55</strain>
    </source>
</reference>
<dbReference type="GO" id="GO:2000728">
    <property type="term" value="P:regulation of mRNA export from nucleus in response to heat stress"/>
    <property type="evidence" value="ECO:0007669"/>
    <property type="project" value="EnsemblFungi"/>
</dbReference>
<evidence type="ECO:0000313" key="6">
    <source>
        <dbReference type="Proteomes" id="UP000030755"/>
    </source>
</evidence>
<dbReference type="OMA" id="EAMDQSI"/>
<dbReference type="GO" id="GO:0005643">
    <property type="term" value="C:nuclear pore"/>
    <property type="evidence" value="ECO:0007669"/>
    <property type="project" value="EnsemblFungi"/>
</dbReference>
<evidence type="ECO:0000256" key="1">
    <source>
        <dbReference type="ARBA" id="ARBA00022574"/>
    </source>
</evidence>
<dbReference type="InterPro" id="IPR036322">
    <property type="entry name" value="WD40_repeat_dom_sf"/>
</dbReference>
<dbReference type="EMBL" id="ML005914">
    <property type="protein sequence ID" value="RKP17298.1"/>
    <property type="molecule type" value="Genomic_DNA"/>
</dbReference>
<dbReference type="SUPFAM" id="SSF50978">
    <property type="entry name" value="WD40 repeat-like"/>
    <property type="match status" value="1"/>
</dbReference>
<keyword evidence="2" id="KW-0677">Repeat</keyword>
<dbReference type="GO" id="GO:0034399">
    <property type="term" value="C:nuclear periphery"/>
    <property type="evidence" value="ECO:0007669"/>
    <property type="project" value="EnsemblFungi"/>
</dbReference>
<feature type="repeat" description="WD" evidence="3">
    <location>
        <begin position="228"/>
        <end position="262"/>
    </location>
</feature>
<dbReference type="PRINTS" id="PR00320">
    <property type="entry name" value="GPROTEINBRPT"/>
</dbReference>
<accession>A0A075B4K2</accession>
<evidence type="ECO:0000313" key="5">
    <source>
        <dbReference type="EMBL" id="RKP17298.1"/>
    </source>
</evidence>
<dbReference type="GO" id="GO:0032185">
    <property type="term" value="P:septin cytoskeleton organization"/>
    <property type="evidence" value="ECO:0007669"/>
    <property type="project" value="EnsemblFungi"/>
</dbReference>
<evidence type="ECO:0000313" key="7">
    <source>
        <dbReference type="Proteomes" id="UP000281549"/>
    </source>
</evidence>
<dbReference type="SMART" id="SM00320">
    <property type="entry name" value="WD40"/>
    <property type="match status" value="4"/>
</dbReference>
<evidence type="ECO:0000256" key="2">
    <source>
        <dbReference type="ARBA" id="ARBA00022737"/>
    </source>
</evidence>
<dbReference type="Proteomes" id="UP000030755">
    <property type="component" value="Unassembled WGS sequence"/>
</dbReference>
<dbReference type="OrthoDB" id="256303at2759"/>
<dbReference type="PANTHER" id="PTHR10971">
    <property type="entry name" value="MRNA EXPORT FACTOR AND BUB3"/>
    <property type="match status" value="1"/>
</dbReference>
<dbReference type="Gene3D" id="2.130.10.10">
    <property type="entry name" value="YVTN repeat-like/Quinoprotein amine dehydrogenase"/>
    <property type="match status" value="1"/>
</dbReference>
<evidence type="ECO:0000256" key="3">
    <source>
        <dbReference type="PROSITE-ProRule" id="PRU00221"/>
    </source>
</evidence>
<dbReference type="PROSITE" id="PS50082">
    <property type="entry name" value="WD_REPEATS_2"/>
    <property type="match status" value="3"/>
</dbReference>
<dbReference type="GO" id="GO:0000973">
    <property type="term" value="P:post-transcriptional tethering of RNA polymerase II gene DNA at nuclear periphery"/>
    <property type="evidence" value="ECO:0007669"/>
    <property type="project" value="EnsemblFungi"/>
</dbReference>
<dbReference type="InterPro" id="IPR020472">
    <property type="entry name" value="WD40_PAC1"/>
</dbReference>
<dbReference type="InterPro" id="IPR015943">
    <property type="entry name" value="WD40/YVTN_repeat-like_dom_sf"/>
</dbReference>
<feature type="repeat" description="WD" evidence="3">
    <location>
        <begin position="8"/>
        <end position="49"/>
    </location>
</feature>
<proteinExistence type="predicted"/>
<feature type="repeat" description="WD" evidence="3">
    <location>
        <begin position="95"/>
        <end position="137"/>
    </location>
</feature>
<dbReference type="HOGENOM" id="CLU_038526_1_0_1"/>
<dbReference type="InterPro" id="IPR001680">
    <property type="entry name" value="WD40_rpt"/>
</dbReference>
<dbReference type="GO" id="GO:0016973">
    <property type="term" value="P:poly(A)+ mRNA export from nucleus"/>
    <property type="evidence" value="ECO:0007669"/>
    <property type="project" value="EnsemblFungi"/>
</dbReference>
<evidence type="ECO:0000313" key="4">
    <source>
        <dbReference type="EMBL" id="EPZ36237.1"/>
    </source>
</evidence>
<dbReference type="STRING" id="988480.A0A075B4K2"/>
<name>A0A075B4K2_ROZAC</name>
<dbReference type="Proteomes" id="UP000281549">
    <property type="component" value="Unassembled WGS sequence"/>
</dbReference>
<reference evidence="5" key="3">
    <citation type="submission" date="2018-08" db="EMBL/GenBank/DDBJ databases">
        <title>Leveraging single-cell genomics to expand the Fungal Tree of Life.</title>
        <authorList>
            <consortium name="DOE Joint Genome Institute"/>
            <person name="Ahrendt S.R."/>
            <person name="Quandt C.A."/>
            <person name="Ciobanu D."/>
            <person name="Clum A."/>
            <person name="Salamov A."/>
            <person name="Andreopoulos B."/>
            <person name="Cheng J.-F."/>
            <person name="Woyke T."/>
            <person name="Pelin A."/>
            <person name="Henrissat B."/>
            <person name="Reynolds N."/>
            <person name="Benny G.L."/>
            <person name="Smith M.E."/>
            <person name="James T.Y."/>
            <person name="Grigoriev I.V."/>
        </authorList>
    </citation>
    <scope>NUCLEOTIDE SEQUENCE</scope>
    <source>
        <strain evidence="5">CSF55</strain>
    </source>
</reference>
<dbReference type="InterPro" id="IPR019775">
    <property type="entry name" value="WD40_repeat_CS"/>
</dbReference>
<keyword evidence="6" id="KW-1185">Reference proteome</keyword>
<gene>
    <name evidence="4" type="ORF">O9G_003862</name>
    <name evidence="5" type="ORF">ROZALSC1DRAFT_30878</name>
</gene>
<sequence length="323" mass="35732">MLQNIEISTPLNDTVSELCFSPVADYLAASSWDGQTRVWEVQANGQTVARTSIQHDQQNPALCCTFSKDGTKVVSGGTDKAVRILDLNSNQTMVLQGHEGPVKCVKWAESMSPIVISGSWDKTVKYWDLRSPNPAASVTLPERCYTMDVQYPHLVVGTAERNILIFNLSNQSLVKNTVSPLKHQTRTISCFPDGKGYAVGSVEGRVGIEYFDEKNSKCHREGNNIFAVNSISFHPFYGTFSTAGSDGAYAYWDKDSKSRLKTPTSVGNPITSTAFNRNGTIFAYATGYDWHKGHEHHTQGTKNTIRLHAVTDSEIKPKGFKKR</sequence>
<dbReference type="PROSITE" id="PS00678">
    <property type="entry name" value="WD_REPEATS_1"/>
    <property type="match status" value="1"/>
</dbReference>
<dbReference type="PROSITE" id="PS50294">
    <property type="entry name" value="WD_REPEATS_REGION"/>
    <property type="match status" value="1"/>
</dbReference>
<organism evidence="4 6">
    <name type="scientific">Rozella allomycis (strain CSF55)</name>
    <dbReference type="NCBI Taxonomy" id="988480"/>
    <lineage>
        <taxon>Eukaryota</taxon>
        <taxon>Fungi</taxon>
        <taxon>Fungi incertae sedis</taxon>
        <taxon>Cryptomycota</taxon>
        <taxon>Cryptomycota incertae sedis</taxon>
        <taxon>Rozella</taxon>
    </lineage>
</organism>
<dbReference type="GO" id="GO:0051664">
    <property type="term" value="P:nuclear pore localization"/>
    <property type="evidence" value="ECO:0007669"/>
    <property type="project" value="EnsemblFungi"/>
</dbReference>
<protein>
    <submittedName>
        <fullName evidence="5">WD40 repeat-like protein</fullName>
    </submittedName>
</protein>
<keyword evidence="1 3" id="KW-0853">WD repeat</keyword>
<dbReference type="GO" id="GO:0005829">
    <property type="term" value="C:cytosol"/>
    <property type="evidence" value="ECO:0007669"/>
    <property type="project" value="EnsemblFungi"/>
</dbReference>
<dbReference type="EMBL" id="KE560617">
    <property type="protein sequence ID" value="EPZ36237.1"/>
    <property type="molecule type" value="Genomic_DNA"/>
</dbReference>
<dbReference type="Pfam" id="PF00400">
    <property type="entry name" value="WD40"/>
    <property type="match status" value="3"/>
</dbReference>